<evidence type="ECO:0000313" key="2">
    <source>
        <dbReference type="EMBL" id="SUD29571.1"/>
    </source>
</evidence>
<reference evidence="2 3" key="1">
    <citation type="submission" date="2018-06" db="EMBL/GenBank/DDBJ databases">
        <authorList>
            <consortium name="Pathogen Informatics"/>
            <person name="Doyle S."/>
        </authorList>
    </citation>
    <scope>NUCLEOTIDE SEQUENCE [LARGE SCALE GENOMIC DNA]</scope>
    <source>
        <strain evidence="2 3">NCTC10392</strain>
    </source>
</reference>
<sequence length="153" mass="17517">MTSPINLSSLPTHQATYGRVRRDTESADEANRLFNDLASSPTQERQQRLTTALGQVQIYNPPGMWLNDSARNRFDDLTRDFAQKQDISYDEAHDLIKEKLREEAPELLLKEIPADLITADSKWENVIEKAARVKDNVSLENMTYSAFKQAYLT</sequence>
<dbReference type="KEGG" id="pfn:HZ99_24720"/>
<feature type="region of interest" description="Disordered" evidence="1">
    <location>
        <begin position="1"/>
        <end position="25"/>
    </location>
</feature>
<organism evidence="2 3">
    <name type="scientific">Pseudomonas fluorescens</name>
    <dbReference type="NCBI Taxonomy" id="294"/>
    <lineage>
        <taxon>Bacteria</taxon>
        <taxon>Pseudomonadati</taxon>
        <taxon>Pseudomonadota</taxon>
        <taxon>Gammaproteobacteria</taxon>
        <taxon>Pseudomonadales</taxon>
        <taxon>Pseudomonadaceae</taxon>
        <taxon>Pseudomonas</taxon>
    </lineage>
</organism>
<proteinExistence type="predicted"/>
<protein>
    <submittedName>
        <fullName evidence="2">Uncharacterized protein</fullName>
    </submittedName>
</protein>
<dbReference type="Proteomes" id="UP000255125">
    <property type="component" value="Unassembled WGS sequence"/>
</dbReference>
<dbReference type="RefSeq" id="WP_038446583.1">
    <property type="nucleotide sequence ID" value="NZ_CP008896.1"/>
</dbReference>
<evidence type="ECO:0000313" key="3">
    <source>
        <dbReference type="Proteomes" id="UP000255125"/>
    </source>
</evidence>
<feature type="compositionally biased region" description="Polar residues" evidence="1">
    <location>
        <begin position="1"/>
        <end position="15"/>
    </location>
</feature>
<gene>
    <name evidence="2" type="ORF">NCTC10392_01513</name>
</gene>
<accession>A0A379IA49</accession>
<evidence type="ECO:0000256" key="1">
    <source>
        <dbReference type="SAM" id="MobiDB-lite"/>
    </source>
</evidence>
<name>A0A379IA49_PSEFL</name>
<dbReference type="EMBL" id="UGUS01000002">
    <property type="protein sequence ID" value="SUD29571.1"/>
    <property type="molecule type" value="Genomic_DNA"/>
</dbReference>
<dbReference type="AlphaFoldDB" id="A0A379IA49"/>